<proteinExistence type="predicted"/>
<dbReference type="EMBL" id="SMRP01000003">
    <property type="protein sequence ID" value="TDG24478.1"/>
    <property type="molecule type" value="Genomic_DNA"/>
</dbReference>
<dbReference type="RefSeq" id="WP_133194325.1">
    <property type="nucleotide sequence ID" value="NZ_JBHUCW010000006.1"/>
</dbReference>
<gene>
    <name evidence="1" type="ORF">EYW47_07890</name>
</gene>
<evidence type="ECO:0000313" key="1">
    <source>
        <dbReference type="EMBL" id="TDG24478.1"/>
    </source>
</evidence>
<protein>
    <submittedName>
        <fullName evidence="1">Uncharacterized protein</fullName>
    </submittedName>
</protein>
<comment type="caution">
    <text evidence="1">The sequence shown here is derived from an EMBL/GenBank/DDBJ whole genome shotgun (WGS) entry which is preliminary data.</text>
</comment>
<keyword evidence="2" id="KW-1185">Reference proteome</keyword>
<name>A0A4R5MC45_9BURK</name>
<evidence type="ECO:0000313" key="2">
    <source>
        <dbReference type="Proteomes" id="UP000295722"/>
    </source>
</evidence>
<sequence>MKNTLHFKQRKGGNTVQLVRYRYCADRKRSITVTVGSIPIDADPDDVRPFLRLARTTRLHGSDAVTESLTDDDLVLVRAWLLRHGDRRADERRKARDARVERDVLERIRGSGDAGEDPLAHAVTLLPAAGELLLKLSAECQARGQDPWQLLRQSYLSVQAATKEFERLAKEAGITKKRRQTADSESEKLK</sequence>
<dbReference type="Proteomes" id="UP000295722">
    <property type="component" value="Unassembled WGS sequence"/>
</dbReference>
<reference evidence="1 2" key="1">
    <citation type="submission" date="2019-03" db="EMBL/GenBank/DDBJ databases">
        <title>Paraburkholderia sp. 4M-K11, isolated from subtropical forest soil.</title>
        <authorList>
            <person name="Gao Z.-H."/>
            <person name="Qiu L.-H."/>
        </authorList>
    </citation>
    <scope>NUCLEOTIDE SEQUENCE [LARGE SCALE GENOMIC DNA]</scope>
    <source>
        <strain evidence="1 2">4M-K11</strain>
    </source>
</reference>
<dbReference type="AlphaFoldDB" id="A0A4R5MC45"/>
<accession>A0A4R5MC45</accession>
<organism evidence="1 2">
    <name type="scientific">Paraburkholderia silviterrae</name>
    <dbReference type="NCBI Taxonomy" id="2528715"/>
    <lineage>
        <taxon>Bacteria</taxon>
        <taxon>Pseudomonadati</taxon>
        <taxon>Pseudomonadota</taxon>
        <taxon>Betaproteobacteria</taxon>
        <taxon>Burkholderiales</taxon>
        <taxon>Burkholderiaceae</taxon>
        <taxon>Paraburkholderia</taxon>
    </lineage>
</organism>